<comment type="subcellular location">
    <subcellularLocation>
        <location evidence="1">Secreted</location>
    </subcellularLocation>
</comment>
<dbReference type="Proteomes" id="UP001211907">
    <property type="component" value="Unassembled WGS sequence"/>
</dbReference>
<dbReference type="GO" id="GO:0004650">
    <property type="term" value="F:polygalacturonase activity"/>
    <property type="evidence" value="ECO:0007669"/>
    <property type="project" value="InterPro"/>
</dbReference>
<sequence length="495" mass="53487">MIPPSIPTLAAAFRVASSFGGYGNAANTCVVAKGDPDSDDTLAIVAAFSACQNNSRIVFQENVTYNAYQPIQALGLNNVRIEINGNIQLSTNMTAIEGQVAKLTAKSLYGKSWFFFQGNQVSIHGSEDPNWGWFEGYGEQWWGLPSSAYRPRLATFNVNNGYIENLKHHSMIAWSWLVPNNNILIENHYSDNRPSNSTRDETRTFPFNTDGINAGGHNITVRGYFGYNGDDAVSIVAGAKDIHVSKAYAGFSSHGMSIGSLGKGGEFDYVENVLVEDVTMDGAVYGARFKSWTGGNGNAKNVTYRNFKLINVSIPIFITQNYYDQSVGKPNVTSTNSTGVIDFHFSNFHGTFNKNWTDGSCISNPCWNYVEGISEGDAIILDLYNRSATDITFCDINVSSPGVETSALCKPDVFDATDLENLGFTCADGPLTSTASCGTSTLTTDDASNPTSDVETETGATQSYVAPTNILSKSTNSISAMSNIFVIFATAVALF</sequence>
<protein>
    <recommendedName>
        <fullName evidence="12">galacturonan 1,4-alpha-galacturonidase</fullName>
        <ecNumber evidence="12">3.2.1.67</ecNumber>
    </recommendedName>
    <alternativeName>
        <fullName evidence="13">Galacturan 1,4-alpha-galacturonidase C</fullName>
    </alternativeName>
    <alternativeName>
        <fullName evidence="14">Poly(1,4-alpha-D-galacturonide)galacturonohydrolase C</fullName>
    </alternativeName>
</protein>
<comment type="catalytic activity">
    <reaction evidence="15">
        <text>[(1-&gt;4)-alpha-D-galacturonosyl](n) + H2O = alpha-D-galacturonate + [(1-&gt;4)-alpha-D-galacturonosyl](n-1)</text>
        <dbReference type="Rhea" id="RHEA:14117"/>
        <dbReference type="Rhea" id="RHEA-COMP:14570"/>
        <dbReference type="Rhea" id="RHEA-COMP:14572"/>
        <dbReference type="ChEBI" id="CHEBI:15377"/>
        <dbReference type="ChEBI" id="CHEBI:58658"/>
        <dbReference type="ChEBI" id="CHEBI:140523"/>
        <dbReference type="EC" id="3.2.1.67"/>
    </reaction>
</comment>
<accession>A0AAD5XEB3</accession>
<keyword evidence="7" id="KW-1015">Disulfide bond</keyword>
<dbReference type="GO" id="GO:0005975">
    <property type="term" value="P:carbohydrate metabolic process"/>
    <property type="evidence" value="ECO:0007669"/>
    <property type="project" value="InterPro"/>
</dbReference>
<dbReference type="EC" id="3.2.1.67" evidence="12"/>
<gene>
    <name evidence="17" type="ORF">HK100_011190</name>
</gene>
<evidence type="ECO:0000256" key="13">
    <source>
        <dbReference type="ARBA" id="ARBA00041474"/>
    </source>
</evidence>
<evidence type="ECO:0000256" key="2">
    <source>
        <dbReference type="ARBA" id="ARBA00008834"/>
    </source>
</evidence>
<dbReference type="InterPro" id="IPR011050">
    <property type="entry name" value="Pectin_lyase_fold/virulence"/>
</dbReference>
<evidence type="ECO:0000256" key="14">
    <source>
        <dbReference type="ARBA" id="ARBA00042262"/>
    </source>
</evidence>
<keyword evidence="18" id="KW-1185">Reference proteome</keyword>
<evidence type="ECO:0000256" key="8">
    <source>
        <dbReference type="ARBA" id="ARBA00023180"/>
    </source>
</evidence>
<keyword evidence="9 16" id="KW-0326">Glycosidase</keyword>
<keyword evidence="8" id="KW-0325">Glycoprotein</keyword>
<evidence type="ECO:0000256" key="4">
    <source>
        <dbReference type="ARBA" id="ARBA00022729"/>
    </source>
</evidence>
<dbReference type="EMBL" id="JADGJH010000663">
    <property type="protein sequence ID" value="KAJ3124577.1"/>
    <property type="molecule type" value="Genomic_DNA"/>
</dbReference>
<comment type="similarity">
    <text evidence="2 16">Belongs to the glycosyl hydrolase 28 family.</text>
</comment>
<dbReference type="GO" id="GO:0071555">
    <property type="term" value="P:cell wall organization"/>
    <property type="evidence" value="ECO:0007669"/>
    <property type="project" value="UniProtKB-KW"/>
</dbReference>
<keyword evidence="6 16" id="KW-0378">Hydrolase</keyword>
<keyword evidence="5" id="KW-0677">Repeat</keyword>
<reference evidence="17" key="1">
    <citation type="submission" date="2020-05" db="EMBL/GenBank/DDBJ databases">
        <title>Phylogenomic resolution of chytrid fungi.</title>
        <authorList>
            <person name="Stajich J.E."/>
            <person name="Amses K."/>
            <person name="Simmons R."/>
            <person name="Seto K."/>
            <person name="Myers J."/>
            <person name="Bonds A."/>
            <person name="Quandt C.A."/>
            <person name="Barry K."/>
            <person name="Liu P."/>
            <person name="Grigoriev I."/>
            <person name="Longcore J.E."/>
            <person name="James T.Y."/>
        </authorList>
    </citation>
    <scope>NUCLEOTIDE SEQUENCE</scope>
    <source>
        <strain evidence="17">JEL0513</strain>
    </source>
</reference>
<keyword evidence="4" id="KW-0732">Signal</keyword>
<dbReference type="AlphaFoldDB" id="A0AAD5XEB3"/>
<evidence type="ECO:0000256" key="15">
    <source>
        <dbReference type="ARBA" id="ARBA00048766"/>
    </source>
</evidence>
<comment type="function">
    <text evidence="11">Specific in hydrolyzing the terminal glycosidic bond of polygalacturonic acid and oligogalacturonates.</text>
</comment>
<proteinExistence type="inferred from homology"/>
<dbReference type="PANTHER" id="PTHR31736">
    <property type="match status" value="1"/>
</dbReference>
<dbReference type="GO" id="GO:0047911">
    <property type="term" value="F:galacturan 1,4-alpha-galacturonidase activity"/>
    <property type="evidence" value="ECO:0007669"/>
    <property type="project" value="UniProtKB-EC"/>
</dbReference>
<dbReference type="GO" id="GO:0005576">
    <property type="term" value="C:extracellular region"/>
    <property type="evidence" value="ECO:0007669"/>
    <property type="project" value="UniProtKB-SubCell"/>
</dbReference>
<keyword evidence="10" id="KW-0961">Cell wall biogenesis/degradation</keyword>
<evidence type="ECO:0000313" key="18">
    <source>
        <dbReference type="Proteomes" id="UP001211907"/>
    </source>
</evidence>
<evidence type="ECO:0000313" key="17">
    <source>
        <dbReference type="EMBL" id="KAJ3124577.1"/>
    </source>
</evidence>
<dbReference type="Pfam" id="PF00295">
    <property type="entry name" value="Glyco_hydro_28"/>
    <property type="match status" value="1"/>
</dbReference>
<evidence type="ECO:0000256" key="6">
    <source>
        <dbReference type="ARBA" id="ARBA00022801"/>
    </source>
</evidence>
<organism evidence="17 18">
    <name type="scientific">Physocladia obscura</name>
    <dbReference type="NCBI Taxonomy" id="109957"/>
    <lineage>
        <taxon>Eukaryota</taxon>
        <taxon>Fungi</taxon>
        <taxon>Fungi incertae sedis</taxon>
        <taxon>Chytridiomycota</taxon>
        <taxon>Chytridiomycota incertae sedis</taxon>
        <taxon>Chytridiomycetes</taxon>
        <taxon>Chytridiales</taxon>
        <taxon>Chytriomycetaceae</taxon>
        <taxon>Physocladia</taxon>
    </lineage>
</organism>
<comment type="caution">
    <text evidence="17">The sequence shown here is derived from an EMBL/GenBank/DDBJ whole genome shotgun (WGS) entry which is preliminary data.</text>
</comment>
<evidence type="ECO:0000256" key="3">
    <source>
        <dbReference type="ARBA" id="ARBA00022525"/>
    </source>
</evidence>
<evidence type="ECO:0000256" key="5">
    <source>
        <dbReference type="ARBA" id="ARBA00022737"/>
    </source>
</evidence>
<evidence type="ECO:0000256" key="16">
    <source>
        <dbReference type="RuleBase" id="RU361169"/>
    </source>
</evidence>
<dbReference type="InterPro" id="IPR012334">
    <property type="entry name" value="Pectin_lyas_fold"/>
</dbReference>
<dbReference type="PANTHER" id="PTHR31736:SF11">
    <property type="entry name" value="EXOPOLYGALACTURONASE C-RELATED"/>
    <property type="match status" value="1"/>
</dbReference>
<evidence type="ECO:0000256" key="11">
    <source>
        <dbReference type="ARBA" id="ARBA00037312"/>
    </source>
</evidence>
<dbReference type="InterPro" id="IPR000743">
    <property type="entry name" value="Glyco_hydro_28"/>
</dbReference>
<evidence type="ECO:0000256" key="7">
    <source>
        <dbReference type="ARBA" id="ARBA00023157"/>
    </source>
</evidence>
<evidence type="ECO:0000256" key="10">
    <source>
        <dbReference type="ARBA" id="ARBA00023316"/>
    </source>
</evidence>
<evidence type="ECO:0000256" key="1">
    <source>
        <dbReference type="ARBA" id="ARBA00004613"/>
    </source>
</evidence>
<evidence type="ECO:0000256" key="12">
    <source>
        <dbReference type="ARBA" id="ARBA00038933"/>
    </source>
</evidence>
<keyword evidence="3" id="KW-0964">Secreted</keyword>
<evidence type="ECO:0000256" key="9">
    <source>
        <dbReference type="ARBA" id="ARBA00023295"/>
    </source>
</evidence>
<dbReference type="SUPFAM" id="SSF51126">
    <property type="entry name" value="Pectin lyase-like"/>
    <property type="match status" value="1"/>
</dbReference>
<dbReference type="Gene3D" id="2.160.20.10">
    <property type="entry name" value="Single-stranded right-handed beta-helix, Pectin lyase-like"/>
    <property type="match status" value="1"/>
</dbReference>
<name>A0AAD5XEB3_9FUNG</name>